<evidence type="ECO:0000313" key="3">
    <source>
        <dbReference type="Proteomes" id="UP001054945"/>
    </source>
</evidence>
<organism evidence="2 3">
    <name type="scientific">Caerostris extrusa</name>
    <name type="common">Bark spider</name>
    <name type="synonym">Caerostris bankana</name>
    <dbReference type="NCBI Taxonomy" id="172846"/>
    <lineage>
        <taxon>Eukaryota</taxon>
        <taxon>Metazoa</taxon>
        <taxon>Ecdysozoa</taxon>
        <taxon>Arthropoda</taxon>
        <taxon>Chelicerata</taxon>
        <taxon>Arachnida</taxon>
        <taxon>Araneae</taxon>
        <taxon>Araneomorphae</taxon>
        <taxon>Entelegynae</taxon>
        <taxon>Araneoidea</taxon>
        <taxon>Araneidae</taxon>
        <taxon>Caerostris</taxon>
    </lineage>
</organism>
<dbReference type="AlphaFoldDB" id="A0AAV4QMY4"/>
<keyword evidence="3" id="KW-1185">Reference proteome</keyword>
<feature type="compositionally biased region" description="Polar residues" evidence="1">
    <location>
        <begin position="36"/>
        <end position="61"/>
    </location>
</feature>
<gene>
    <name evidence="2" type="ORF">CEXT_141881</name>
</gene>
<reference evidence="2 3" key="1">
    <citation type="submission" date="2021-06" db="EMBL/GenBank/DDBJ databases">
        <title>Caerostris extrusa draft genome.</title>
        <authorList>
            <person name="Kono N."/>
            <person name="Arakawa K."/>
        </authorList>
    </citation>
    <scope>NUCLEOTIDE SEQUENCE [LARGE SCALE GENOMIC DNA]</scope>
</reference>
<proteinExistence type="predicted"/>
<sequence length="85" mass="9392">MDQSSPSETLGIREDEEEEKTRISNDWKTISVPLENFQTSKMSYPNSRFSPTSGISHTHTPGDTHASAAPFGDLGIHLQTSEDNN</sequence>
<comment type="caution">
    <text evidence="2">The sequence shown here is derived from an EMBL/GenBank/DDBJ whole genome shotgun (WGS) entry which is preliminary data.</text>
</comment>
<evidence type="ECO:0000256" key="1">
    <source>
        <dbReference type="SAM" id="MobiDB-lite"/>
    </source>
</evidence>
<protein>
    <submittedName>
        <fullName evidence="2">Uncharacterized protein</fullName>
    </submittedName>
</protein>
<evidence type="ECO:0000313" key="2">
    <source>
        <dbReference type="EMBL" id="GIY10627.1"/>
    </source>
</evidence>
<accession>A0AAV4QMY4</accession>
<name>A0AAV4QMY4_CAEEX</name>
<dbReference type="Proteomes" id="UP001054945">
    <property type="component" value="Unassembled WGS sequence"/>
</dbReference>
<feature type="region of interest" description="Disordered" evidence="1">
    <location>
        <begin position="1"/>
        <end position="85"/>
    </location>
</feature>
<dbReference type="EMBL" id="BPLR01006546">
    <property type="protein sequence ID" value="GIY10627.1"/>
    <property type="molecule type" value="Genomic_DNA"/>
</dbReference>